<evidence type="ECO:0000313" key="9">
    <source>
        <dbReference type="Proteomes" id="UP000297288"/>
    </source>
</evidence>
<dbReference type="InterPro" id="IPR019776">
    <property type="entry name" value="Flagellar_basal_body_rod_CS"/>
</dbReference>
<dbReference type="PANTHER" id="PTHR30435:SF19">
    <property type="entry name" value="FLAGELLAR BASAL-BODY ROD PROTEIN FLGG"/>
    <property type="match status" value="1"/>
</dbReference>
<keyword evidence="8" id="KW-1185">Reference proteome</keyword>
<dbReference type="SUPFAM" id="SSF117143">
    <property type="entry name" value="Flagellar hook protein flgE"/>
    <property type="match status" value="1"/>
</dbReference>
<feature type="domain" description="Flagellar basal body rod protein N-terminal" evidence="3">
    <location>
        <begin position="4"/>
        <end position="34"/>
    </location>
</feature>
<accession>A0A1G6I7M4</accession>
<comment type="similarity">
    <text evidence="1 2">Belongs to the flagella basal body rod proteins family.</text>
</comment>
<evidence type="ECO:0000259" key="3">
    <source>
        <dbReference type="Pfam" id="PF00460"/>
    </source>
</evidence>
<dbReference type="PANTHER" id="PTHR30435">
    <property type="entry name" value="FLAGELLAR PROTEIN"/>
    <property type="match status" value="1"/>
</dbReference>
<protein>
    <submittedName>
        <fullName evidence="6">Flagellar basal-body rod protein FlgG</fullName>
    </submittedName>
    <submittedName>
        <fullName evidence="7">Flagellar hook-basal body protein</fullName>
    </submittedName>
</protein>
<evidence type="ECO:0000259" key="4">
    <source>
        <dbReference type="Pfam" id="PF06429"/>
    </source>
</evidence>
<sequence length="238" mass="26933">MRGIYFAGNGMLNSLADLNTISNNLANVDTTGYKKDINSFRAVYEREISSYNQKKQKLETLGNLYAGTVLDDISPTFSQGEIVDTGNKYDFAIEGKGFFKVERDGEFFYTRNGEFKRNSEGYLVNNSGDYILNVDNERIEVNEDFFVNGNGNINNTNEYINVVDLENHTKHGYTLFQGDEIEAQDFTLRQYSIEKSNVNALNEMVNLINANRKFDILQKAVTSNDGLNAKISEIAQNI</sequence>
<dbReference type="PROSITE" id="PS00588">
    <property type="entry name" value="FLAGELLA_BB_ROD"/>
    <property type="match status" value="1"/>
</dbReference>
<keyword evidence="6" id="KW-0966">Cell projection</keyword>
<dbReference type="GO" id="GO:0009425">
    <property type="term" value="C:bacterial-type flagellum basal body"/>
    <property type="evidence" value="ECO:0007669"/>
    <property type="project" value="UniProtKB-SubCell"/>
</dbReference>
<dbReference type="EMBL" id="SRME01000001">
    <property type="protein sequence ID" value="TGG89113.1"/>
    <property type="molecule type" value="Genomic_DNA"/>
</dbReference>
<dbReference type="InterPro" id="IPR001444">
    <property type="entry name" value="Flag_bb_rod_N"/>
</dbReference>
<name>A0A1G6I7M4_9BACT</name>
<dbReference type="EMBL" id="FMYV01000001">
    <property type="protein sequence ID" value="SDC02373.1"/>
    <property type="molecule type" value="Genomic_DNA"/>
</dbReference>
<evidence type="ECO:0000256" key="2">
    <source>
        <dbReference type="RuleBase" id="RU362116"/>
    </source>
</evidence>
<feature type="domain" description="Flagellar basal-body/hook protein C-terminal" evidence="4">
    <location>
        <begin position="190"/>
        <end position="232"/>
    </location>
</feature>
<dbReference type="InterPro" id="IPR010930">
    <property type="entry name" value="Flg_bb/hook_C_dom"/>
</dbReference>
<evidence type="ECO:0000313" key="7">
    <source>
        <dbReference type="EMBL" id="TGG89113.1"/>
    </source>
</evidence>
<proteinExistence type="inferred from homology"/>
<organism evidence="6 8">
    <name type="scientific">Geotoga petraea</name>
    <dbReference type="NCBI Taxonomy" id="28234"/>
    <lineage>
        <taxon>Bacteria</taxon>
        <taxon>Thermotogati</taxon>
        <taxon>Thermotogota</taxon>
        <taxon>Thermotogae</taxon>
        <taxon>Petrotogales</taxon>
        <taxon>Petrotogaceae</taxon>
        <taxon>Geotoga</taxon>
    </lineage>
</organism>
<dbReference type="InterPro" id="IPR020013">
    <property type="entry name" value="Flagellar_FlgE/F/G"/>
</dbReference>
<keyword evidence="6" id="KW-0969">Cilium</keyword>
<dbReference type="Proteomes" id="UP000199322">
    <property type="component" value="Unassembled WGS sequence"/>
</dbReference>
<dbReference type="GO" id="GO:0071978">
    <property type="term" value="P:bacterial-type flagellum-dependent swarming motility"/>
    <property type="evidence" value="ECO:0007669"/>
    <property type="project" value="TreeGrafter"/>
</dbReference>
<gene>
    <name evidence="7" type="ORF">E4650_02660</name>
    <name evidence="6" type="ORF">SAMN04488588_0273</name>
</gene>
<evidence type="ECO:0000259" key="5">
    <source>
        <dbReference type="Pfam" id="PF22692"/>
    </source>
</evidence>
<dbReference type="RefSeq" id="WP_091402111.1">
    <property type="nucleotide sequence ID" value="NZ_FMYV01000001.1"/>
</dbReference>
<reference evidence="7 9" key="2">
    <citation type="submission" date="2019-04" db="EMBL/GenBank/DDBJ databases">
        <title>Draft genome sequence data and analysis of a Fermenting Bacterium, Geotoga petraea strain HO-Geo1, isolated from heavy-oil petroleum reservoir in Russia.</title>
        <authorList>
            <person name="Grouzdev D.S."/>
            <person name="Semenova E.M."/>
            <person name="Sokolova D.S."/>
            <person name="Tourova T.P."/>
            <person name="Poltaraus A.B."/>
            <person name="Nazina T.N."/>
        </authorList>
    </citation>
    <scope>NUCLEOTIDE SEQUENCE [LARGE SCALE GENOMIC DNA]</scope>
    <source>
        <strain evidence="7 9">HO-Geo1</strain>
    </source>
</reference>
<dbReference type="InterPro" id="IPR037925">
    <property type="entry name" value="FlgE/F/G-like"/>
</dbReference>
<keyword evidence="6" id="KW-0282">Flagellum</keyword>
<dbReference type="InterPro" id="IPR053967">
    <property type="entry name" value="LlgE_F_G-like_D1"/>
</dbReference>
<dbReference type="OrthoDB" id="9804559at2"/>
<dbReference type="Pfam" id="PF00460">
    <property type="entry name" value="Flg_bb_rod"/>
    <property type="match status" value="1"/>
</dbReference>
<dbReference type="STRING" id="28234.SAMN04488588_0273"/>
<evidence type="ECO:0000256" key="1">
    <source>
        <dbReference type="ARBA" id="ARBA00009677"/>
    </source>
</evidence>
<keyword evidence="2" id="KW-0975">Bacterial flagellum</keyword>
<feature type="domain" description="Flagellar hook protein FlgE/F/G-like D1" evidence="5">
    <location>
        <begin position="92"/>
        <end position="145"/>
    </location>
</feature>
<dbReference type="Proteomes" id="UP000297288">
    <property type="component" value="Unassembled WGS sequence"/>
</dbReference>
<reference evidence="6 8" key="1">
    <citation type="submission" date="2016-10" db="EMBL/GenBank/DDBJ databases">
        <authorList>
            <person name="de Groot N.N."/>
        </authorList>
    </citation>
    <scope>NUCLEOTIDE SEQUENCE [LARGE SCALE GENOMIC DNA]</scope>
    <source>
        <strain evidence="6 8">WG14</strain>
    </source>
</reference>
<comment type="subcellular location">
    <subcellularLocation>
        <location evidence="2">Bacterial flagellum basal body</location>
    </subcellularLocation>
</comment>
<dbReference type="Pfam" id="PF22692">
    <property type="entry name" value="LlgE_F_G_D1"/>
    <property type="match status" value="1"/>
</dbReference>
<evidence type="ECO:0000313" key="8">
    <source>
        <dbReference type="Proteomes" id="UP000199322"/>
    </source>
</evidence>
<dbReference type="AlphaFoldDB" id="A0A1G6I7M4"/>
<dbReference type="NCBIfam" id="TIGR03506">
    <property type="entry name" value="FlgEFG_subfam"/>
    <property type="match status" value="1"/>
</dbReference>
<dbReference type="Pfam" id="PF06429">
    <property type="entry name" value="Flg_bbr_C"/>
    <property type="match status" value="1"/>
</dbReference>
<evidence type="ECO:0000313" key="6">
    <source>
        <dbReference type="EMBL" id="SDC02373.1"/>
    </source>
</evidence>